<evidence type="ECO:0000313" key="4">
    <source>
        <dbReference type="RefSeq" id="XP_033152876.1"/>
    </source>
</evidence>
<evidence type="ECO:0000313" key="2">
    <source>
        <dbReference type="Proteomes" id="UP000515162"/>
    </source>
</evidence>
<keyword evidence="2" id="KW-1185">Reference proteome</keyword>
<dbReference type="Proteomes" id="UP000515162">
    <property type="component" value="Chromosome 2R"/>
</dbReference>
<reference evidence="3 4" key="1">
    <citation type="submission" date="2025-04" db="UniProtKB">
        <authorList>
            <consortium name="RefSeq"/>
        </authorList>
    </citation>
    <scope>IDENTIFICATION</scope>
    <source>
        <strain evidence="3 4">Mau12</strain>
        <tissue evidence="3 4">Whole Body</tissue>
    </source>
</reference>
<feature type="transmembrane region" description="Helical" evidence="1">
    <location>
        <begin position="50"/>
        <end position="73"/>
    </location>
</feature>
<dbReference type="RefSeq" id="XP_033152875.1">
    <property type="nucleotide sequence ID" value="XM_033296984.1"/>
</dbReference>
<protein>
    <submittedName>
        <fullName evidence="3 4">Uncharacterized protein LOC117136215 isoform X1</fullName>
    </submittedName>
</protein>
<dbReference type="AlphaFoldDB" id="A0A6P8JPF4"/>
<feature type="transmembrane region" description="Helical" evidence="1">
    <location>
        <begin position="105"/>
        <end position="125"/>
    </location>
</feature>
<dbReference type="GeneID" id="117136215"/>
<name>A0A6P8JPF4_DROMA</name>
<accession>A0A6P8JPF4</accession>
<keyword evidence="1" id="KW-0472">Membrane</keyword>
<organism evidence="2 4">
    <name type="scientific">Drosophila mauritiana</name>
    <name type="common">Fruit fly</name>
    <dbReference type="NCBI Taxonomy" id="7226"/>
    <lineage>
        <taxon>Eukaryota</taxon>
        <taxon>Metazoa</taxon>
        <taxon>Ecdysozoa</taxon>
        <taxon>Arthropoda</taxon>
        <taxon>Hexapoda</taxon>
        <taxon>Insecta</taxon>
        <taxon>Pterygota</taxon>
        <taxon>Neoptera</taxon>
        <taxon>Endopterygota</taxon>
        <taxon>Diptera</taxon>
        <taxon>Brachycera</taxon>
        <taxon>Muscomorpha</taxon>
        <taxon>Ephydroidea</taxon>
        <taxon>Drosophilidae</taxon>
        <taxon>Drosophila</taxon>
        <taxon>Sophophora</taxon>
    </lineage>
</organism>
<evidence type="ECO:0000256" key="1">
    <source>
        <dbReference type="SAM" id="Phobius"/>
    </source>
</evidence>
<evidence type="ECO:0000313" key="3">
    <source>
        <dbReference type="RefSeq" id="XP_033152875.1"/>
    </source>
</evidence>
<proteinExistence type="predicted"/>
<dbReference type="RefSeq" id="XP_033152876.1">
    <property type="nucleotide sequence ID" value="XM_033296985.1"/>
</dbReference>
<feature type="transmembrane region" description="Helical" evidence="1">
    <location>
        <begin position="168"/>
        <end position="186"/>
    </location>
</feature>
<keyword evidence="1" id="KW-1133">Transmembrane helix</keyword>
<feature type="transmembrane region" description="Helical" evidence="1">
    <location>
        <begin position="146"/>
        <end position="162"/>
    </location>
</feature>
<sequence length="262" mass="30114">MLSENPPPRQKSWVGPTYRVTIIMLVIGQIQVSVAMEITPLKEFLADRYYLSLVQFVVSFLSIQLYGFFYHIIVKKPMWVRLLAGLWTYEVNTMSIMKPAKRAPYISLILSLFLTFLMMIISVIYGNSAIKHKKGLFTTRHKVILWSERIFVLTCFGIIVCAEMKRVIIEFPTLLVYTILSSVVSLRETNRYTYFPREHIFNQVCHGLCRFHAKAELLPSGVDRGLHTDRPAVLPQLLCPVHGLCVDDSLVYRIDGMARGHS</sequence>
<gene>
    <name evidence="3 4" type="primary">LOC117136215</name>
</gene>
<keyword evidence="1" id="KW-0812">Transmembrane</keyword>
<feature type="transmembrane region" description="Helical" evidence="1">
    <location>
        <begin position="20"/>
        <end position="38"/>
    </location>
</feature>